<dbReference type="EMBL" id="PRDS01000009">
    <property type="protein sequence ID" value="PPB79779.1"/>
    <property type="molecule type" value="Genomic_DNA"/>
</dbReference>
<dbReference type="AlphaFoldDB" id="A0A2S5JEF8"/>
<proteinExistence type="predicted"/>
<dbReference type="RefSeq" id="WP_104072285.1">
    <property type="nucleotide sequence ID" value="NZ_PRDS01000009.1"/>
</dbReference>
<keyword evidence="2" id="KW-1185">Reference proteome</keyword>
<protein>
    <submittedName>
        <fullName evidence="1">Uncharacterized protein</fullName>
    </submittedName>
</protein>
<accession>A0A2S5JEF8</accession>
<evidence type="ECO:0000313" key="1">
    <source>
        <dbReference type="EMBL" id="PPB79779.1"/>
    </source>
</evidence>
<evidence type="ECO:0000313" key="2">
    <source>
        <dbReference type="Proteomes" id="UP000239736"/>
    </source>
</evidence>
<name>A0A2S5JEF8_9RHOB</name>
<gene>
    <name evidence="1" type="ORF">LV82_02570</name>
</gene>
<reference evidence="1 2" key="1">
    <citation type="submission" date="2018-01" db="EMBL/GenBank/DDBJ databases">
        <title>Genomic Encyclopedia of Archaeal and Bacterial Type Strains, Phase II (KMG-II): from individual species to whole genera.</title>
        <authorList>
            <person name="Goeker M."/>
        </authorList>
    </citation>
    <scope>NUCLEOTIDE SEQUENCE [LARGE SCALE GENOMIC DNA]</scope>
    <source>
        <strain evidence="1 2">DSM 12048</strain>
    </source>
</reference>
<organism evidence="1 2">
    <name type="scientific">Albidovulum inexpectatum</name>
    <dbReference type="NCBI Taxonomy" id="196587"/>
    <lineage>
        <taxon>Bacteria</taxon>
        <taxon>Pseudomonadati</taxon>
        <taxon>Pseudomonadota</taxon>
        <taxon>Alphaproteobacteria</taxon>
        <taxon>Rhodobacterales</taxon>
        <taxon>Paracoccaceae</taxon>
        <taxon>Albidovulum</taxon>
    </lineage>
</organism>
<sequence>MKRVDPKVESLIVAIESAPRREIIVYHEGRPGLLPRNIAEAARRMHHAGKCTLAQRPTRHFTADGERIWQWVAITC</sequence>
<comment type="caution">
    <text evidence="1">The sequence shown here is derived from an EMBL/GenBank/DDBJ whole genome shotgun (WGS) entry which is preliminary data.</text>
</comment>
<dbReference type="Proteomes" id="UP000239736">
    <property type="component" value="Unassembled WGS sequence"/>
</dbReference>